<protein>
    <recommendedName>
        <fullName evidence="3">Aspartic peptidase DDI1-type domain-containing protein</fullName>
    </recommendedName>
</protein>
<name>A0A445BNU1_ARAHY</name>
<reference evidence="1 2" key="1">
    <citation type="submission" date="2019-01" db="EMBL/GenBank/DDBJ databases">
        <title>Sequencing of cultivated peanut Arachis hypogaea provides insights into genome evolution and oil improvement.</title>
        <authorList>
            <person name="Chen X."/>
        </authorList>
    </citation>
    <scope>NUCLEOTIDE SEQUENCE [LARGE SCALE GENOMIC DNA]</scope>
    <source>
        <strain evidence="2">cv. Fuhuasheng</strain>
        <tissue evidence="1">Leaves</tissue>
    </source>
</reference>
<dbReference type="AlphaFoldDB" id="A0A445BNU1"/>
<gene>
    <name evidence="1" type="ORF">Ahy_A09g046081</name>
</gene>
<dbReference type="Proteomes" id="UP000289738">
    <property type="component" value="Chromosome A09"/>
</dbReference>
<accession>A0A445BNU1</accession>
<evidence type="ECO:0008006" key="3">
    <source>
        <dbReference type="Google" id="ProtNLM"/>
    </source>
</evidence>
<evidence type="ECO:0000313" key="2">
    <source>
        <dbReference type="Proteomes" id="UP000289738"/>
    </source>
</evidence>
<dbReference type="EMBL" id="SDMP01000009">
    <property type="protein sequence ID" value="RYR40345.1"/>
    <property type="molecule type" value="Genomic_DNA"/>
</dbReference>
<evidence type="ECO:0000313" key="1">
    <source>
        <dbReference type="EMBL" id="RYR40345.1"/>
    </source>
</evidence>
<keyword evidence="2" id="KW-1185">Reference proteome</keyword>
<sequence length="235" mass="26739">MDKEIVKSFVIEMHNIGVILKGAIKVFIEVIINILEGEPEEIEVVVFPSNEEAIPKGIPSPAKLKKGKTIIVAPVDDKEKDADLDEDYFEEGDEEMVRTISIISIEYLGEYEENPNEDYAVEDEKAFAFMRPEVELDYLKRPTEKQNAHLRPLHVIAYMSGICVNKVLVDRGATISLLPERMLVKVGKHANDLIPTNISVTDYSGTVEQGFFFSNLSQFFFEFFSIDVPVELEYW</sequence>
<comment type="caution">
    <text evidence="1">The sequence shown here is derived from an EMBL/GenBank/DDBJ whole genome shotgun (WGS) entry which is preliminary data.</text>
</comment>
<proteinExistence type="predicted"/>
<organism evidence="1 2">
    <name type="scientific">Arachis hypogaea</name>
    <name type="common">Peanut</name>
    <dbReference type="NCBI Taxonomy" id="3818"/>
    <lineage>
        <taxon>Eukaryota</taxon>
        <taxon>Viridiplantae</taxon>
        <taxon>Streptophyta</taxon>
        <taxon>Embryophyta</taxon>
        <taxon>Tracheophyta</taxon>
        <taxon>Spermatophyta</taxon>
        <taxon>Magnoliopsida</taxon>
        <taxon>eudicotyledons</taxon>
        <taxon>Gunneridae</taxon>
        <taxon>Pentapetalae</taxon>
        <taxon>rosids</taxon>
        <taxon>fabids</taxon>
        <taxon>Fabales</taxon>
        <taxon>Fabaceae</taxon>
        <taxon>Papilionoideae</taxon>
        <taxon>50 kb inversion clade</taxon>
        <taxon>dalbergioids sensu lato</taxon>
        <taxon>Dalbergieae</taxon>
        <taxon>Pterocarpus clade</taxon>
        <taxon>Arachis</taxon>
    </lineage>
</organism>